<dbReference type="GeneID" id="67443632"/>
<evidence type="ECO:0000313" key="7">
    <source>
        <dbReference type="Proteomes" id="UP000827084"/>
    </source>
</evidence>
<evidence type="ECO:0000259" key="5">
    <source>
        <dbReference type="Pfam" id="PF02897"/>
    </source>
</evidence>
<dbReference type="Gene3D" id="2.130.10.120">
    <property type="entry name" value="Prolyl oligopeptidase, N-terminal domain"/>
    <property type="match status" value="1"/>
</dbReference>
<dbReference type="SUPFAM" id="SSF50993">
    <property type="entry name" value="Peptidase/esterase 'gauge' domain"/>
    <property type="match status" value="1"/>
</dbReference>
<dbReference type="InterPro" id="IPR023302">
    <property type="entry name" value="Pept_S9A_N"/>
</dbReference>
<dbReference type="PRINTS" id="PR00862">
    <property type="entry name" value="PROLIGOPTASE"/>
</dbReference>
<evidence type="ECO:0000256" key="2">
    <source>
        <dbReference type="ARBA" id="ARBA00022801"/>
    </source>
</evidence>
<organism evidence="6 7">
    <name type="scientific">Shewanella putrefaciens</name>
    <name type="common">Pseudomonas putrefaciens</name>
    <dbReference type="NCBI Taxonomy" id="24"/>
    <lineage>
        <taxon>Bacteria</taxon>
        <taxon>Pseudomonadati</taxon>
        <taxon>Pseudomonadota</taxon>
        <taxon>Gammaproteobacteria</taxon>
        <taxon>Alteromonadales</taxon>
        <taxon>Shewanellaceae</taxon>
        <taxon>Shewanella</taxon>
    </lineage>
</organism>
<dbReference type="EMBL" id="CP080635">
    <property type="protein sequence ID" value="QYX71181.1"/>
    <property type="molecule type" value="Genomic_DNA"/>
</dbReference>
<feature type="domain" description="Peptidase S9A N-terminal" evidence="5">
    <location>
        <begin position="23"/>
        <end position="427"/>
    </location>
</feature>
<dbReference type="RefSeq" id="WP_025007701.1">
    <property type="nucleotide sequence ID" value="NZ_BMPK01000003.1"/>
</dbReference>
<reference evidence="6 7" key="1">
    <citation type="submission" date="2021-08" db="EMBL/GenBank/DDBJ databases">
        <title>Shewanella putrefaciens YZ-J, complete genome.</title>
        <authorList>
            <person name="Yi Z."/>
        </authorList>
    </citation>
    <scope>NUCLEOTIDE SEQUENCE [LARGE SCALE GENOMIC DNA]</scope>
    <source>
        <strain evidence="6 7">YZ-J</strain>
    </source>
</reference>
<dbReference type="InterPro" id="IPR002470">
    <property type="entry name" value="Peptidase_S9A"/>
</dbReference>
<name>A0ABX8X713_SHEPU</name>
<dbReference type="Pfam" id="PF00326">
    <property type="entry name" value="Peptidase_S9"/>
    <property type="match status" value="1"/>
</dbReference>
<keyword evidence="7" id="KW-1185">Reference proteome</keyword>
<proteinExistence type="predicted"/>
<dbReference type="SUPFAM" id="SSF53474">
    <property type="entry name" value="alpha/beta-Hydrolases"/>
    <property type="match status" value="1"/>
</dbReference>
<dbReference type="Proteomes" id="UP000827084">
    <property type="component" value="Chromosome"/>
</dbReference>
<protein>
    <submittedName>
        <fullName evidence="6">Prolyl oligopeptidase family serine peptidase</fullName>
    </submittedName>
</protein>
<feature type="domain" description="Peptidase S9 prolyl oligopeptidase catalytic" evidence="4">
    <location>
        <begin position="498"/>
        <end position="699"/>
    </location>
</feature>
<gene>
    <name evidence="6" type="ORF">K3G22_10190</name>
</gene>
<evidence type="ECO:0000259" key="4">
    <source>
        <dbReference type="Pfam" id="PF00326"/>
    </source>
</evidence>
<keyword evidence="1" id="KW-0645">Protease</keyword>
<dbReference type="InterPro" id="IPR051167">
    <property type="entry name" value="Prolyl_oligopep/macrocyclase"/>
</dbReference>
<dbReference type="InterPro" id="IPR029058">
    <property type="entry name" value="AB_hydrolase_fold"/>
</dbReference>
<dbReference type="Pfam" id="PF02897">
    <property type="entry name" value="Peptidase_S9_N"/>
    <property type="match status" value="1"/>
</dbReference>
<keyword evidence="2" id="KW-0378">Hydrolase</keyword>
<keyword evidence="3" id="KW-0720">Serine protease</keyword>
<evidence type="ECO:0000313" key="6">
    <source>
        <dbReference type="EMBL" id="QYX71181.1"/>
    </source>
</evidence>
<dbReference type="Gene3D" id="3.40.50.1820">
    <property type="entry name" value="alpha/beta hydrolase"/>
    <property type="match status" value="1"/>
</dbReference>
<dbReference type="PANTHER" id="PTHR42881:SF13">
    <property type="entry name" value="PROLYL ENDOPEPTIDASE"/>
    <property type="match status" value="1"/>
</dbReference>
<dbReference type="PANTHER" id="PTHR42881">
    <property type="entry name" value="PROLYL ENDOPEPTIDASE"/>
    <property type="match status" value="1"/>
</dbReference>
<dbReference type="InterPro" id="IPR001375">
    <property type="entry name" value="Peptidase_S9_cat"/>
</dbReference>
<evidence type="ECO:0000256" key="3">
    <source>
        <dbReference type="ARBA" id="ARBA00022825"/>
    </source>
</evidence>
<evidence type="ECO:0000256" key="1">
    <source>
        <dbReference type="ARBA" id="ARBA00022670"/>
    </source>
</evidence>
<sequence>MNNKLLPWCIAGVLGMSGQLHAEEDKYIWLEDVEGAKPMEWVKTQNAASAAEIKAFKGFDTLVANSLAILNDKERIPYATHIGDKLYNFWKDDTHVRGIYRRTTMEEYAKPDPKWETVLDIDALGKAESVNWVFKDISCQYPENERCFVSLSRGGADAVEVREFNLNTKSFVATKDKPFFLKEAKSSLSWIDKDHAFVGTDFGDGQSMTDSGYPREVKLWQRGTPLEQAKPIFTGDKTSVAVSGWVLFDDKTPLSLVTEAHTFYTATQYVYQYGKLIKLPVPEDAEIKGYFKGKLFIELKSDLTNDLTNKDGNFKQGAVVYADVADLIAQKAKFSLFVSPTQTASIAQLSFSKSAIFVNWLDNVKSKLVRYEQDEKGAWQSTQVPFEANGALTVMDVEQDSDDFFVNYTSFLEPSSLYTVNAKTLNPKKIKGMPQQFAADKFKTEQYFATSKDGTKVPYFVVMAKDLKLDGTNPTLLYGYGGFEVSLRPSYSATIGKNWLEQGGVYVLSNIRGGGEYGPAWHQAALKQNRHKAYEDFEAIAEDLIARKITSSKHLGIQGGSNGGLLMGAAFTRRPDLYNAVVCQVPLLDMLRFNKLLAGASWMGEYGNPDIPEEWAYIKTYSPYHNLHKDVHYPKVFFTTSTRDDRVHPGHARKMVAKMKDMGIGVLYYENIEGGHAGAADNNQAAELNAMTFAYLLQRLR</sequence>
<accession>A0ABX8X713</accession>